<evidence type="ECO:0000259" key="3">
    <source>
        <dbReference type="Pfam" id="PF01551"/>
    </source>
</evidence>
<feature type="compositionally biased region" description="Polar residues" evidence="1">
    <location>
        <begin position="138"/>
        <end position="149"/>
    </location>
</feature>
<accession>A0A1L4CXH9</accession>
<feature type="domain" description="M23ase beta-sheet core" evidence="3">
    <location>
        <begin position="239"/>
        <end position="333"/>
    </location>
</feature>
<dbReference type="OrthoDB" id="5289383at2"/>
<dbReference type="RefSeq" id="WP_148696352.1">
    <property type="nucleotide sequence ID" value="NZ_CP017834.1"/>
</dbReference>
<evidence type="ECO:0000256" key="2">
    <source>
        <dbReference type="SAM" id="Phobius"/>
    </source>
</evidence>
<keyword evidence="2" id="KW-1133">Transmembrane helix</keyword>
<dbReference type="PANTHER" id="PTHR21666:SF270">
    <property type="entry name" value="MUREIN HYDROLASE ACTIVATOR ENVC"/>
    <property type="match status" value="1"/>
</dbReference>
<dbReference type="Pfam" id="PF01551">
    <property type="entry name" value="Peptidase_M23"/>
    <property type="match status" value="1"/>
</dbReference>
<evidence type="ECO:0000313" key="4">
    <source>
        <dbReference type="EMBL" id="APJ02646.1"/>
    </source>
</evidence>
<dbReference type="PANTHER" id="PTHR21666">
    <property type="entry name" value="PEPTIDASE-RELATED"/>
    <property type="match status" value="1"/>
</dbReference>
<dbReference type="InterPro" id="IPR016047">
    <property type="entry name" value="M23ase_b-sheet_dom"/>
</dbReference>
<organism evidence="4 5">
    <name type="scientific">Silvanigrella aquatica</name>
    <dbReference type="NCBI Taxonomy" id="1915309"/>
    <lineage>
        <taxon>Bacteria</taxon>
        <taxon>Pseudomonadati</taxon>
        <taxon>Bdellovibrionota</taxon>
        <taxon>Oligoflexia</taxon>
        <taxon>Silvanigrellales</taxon>
        <taxon>Silvanigrellaceae</taxon>
        <taxon>Silvanigrella</taxon>
    </lineage>
</organism>
<dbReference type="STRING" id="1915309.AXG55_01340"/>
<name>A0A1L4CXH9_9BACT</name>
<dbReference type="SUPFAM" id="SSF51261">
    <property type="entry name" value="Duplicated hybrid motif"/>
    <property type="match status" value="1"/>
</dbReference>
<dbReference type="Proteomes" id="UP000184731">
    <property type="component" value="Chromosome"/>
</dbReference>
<proteinExistence type="predicted"/>
<dbReference type="Gene3D" id="2.70.70.10">
    <property type="entry name" value="Glucose Permease (Domain IIA)"/>
    <property type="match status" value="1"/>
</dbReference>
<keyword evidence="5" id="KW-1185">Reference proteome</keyword>
<dbReference type="CDD" id="cd12797">
    <property type="entry name" value="M23_peptidase"/>
    <property type="match status" value="1"/>
</dbReference>
<keyword evidence="2" id="KW-0472">Membrane</keyword>
<sequence>MLFSKDNKKKHNYKYENKSKSSLFDKDTVLFVSKKTGKTHIFRIPSFIPLLIILLTSTLITISATMTVIYINMKRDALELEHIRDESLGLKSEVEALHSKMRNIQSTVNQVTYYSEKIRKVTTRTDDRKGGASRKTSEQNQNQDFNQNGIGPLTKEEFEISNKVTGLKYESLELKSLFDLAQESQLKSSKQLEELKKFLVEAQKAALKLQSIPDIAPVRGRLTSSFGWRISPFGGPGRIHFGVDIAARIGTPIYATANGTVLRVNRSEDYGKFVELIHEKKMVTRYAHTSAIYVKEGAKVKKGDVIGAVGNTGHSTGSHVHYEIEMNGKKQDPENFIVLW</sequence>
<keyword evidence="2" id="KW-0812">Transmembrane</keyword>
<dbReference type="InterPro" id="IPR050570">
    <property type="entry name" value="Cell_wall_metabolism_enzyme"/>
</dbReference>
<feature type="region of interest" description="Disordered" evidence="1">
    <location>
        <begin position="123"/>
        <end position="151"/>
    </location>
</feature>
<dbReference type="AlphaFoldDB" id="A0A1L4CXH9"/>
<evidence type="ECO:0000256" key="1">
    <source>
        <dbReference type="SAM" id="MobiDB-lite"/>
    </source>
</evidence>
<feature type="transmembrane region" description="Helical" evidence="2">
    <location>
        <begin position="47"/>
        <end position="71"/>
    </location>
</feature>
<dbReference type="GO" id="GO:0004222">
    <property type="term" value="F:metalloendopeptidase activity"/>
    <property type="evidence" value="ECO:0007669"/>
    <property type="project" value="TreeGrafter"/>
</dbReference>
<gene>
    <name evidence="4" type="ORF">AXG55_01340</name>
</gene>
<dbReference type="EMBL" id="CP017834">
    <property type="protein sequence ID" value="APJ02646.1"/>
    <property type="molecule type" value="Genomic_DNA"/>
</dbReference>
<dbReference type="KEGG" id="saqi:AXG55_01340"/>
<dbReference type="InterPro" id="IPR011055">
    <property type="entry name" value="Dup_hybrid_motif"/>
</dbReference>
<dbReference type="FunFam" id="2.70.70.10:FF:000006">
    <property type="entry name" value="M23 family peptidase"/>
    <property type="match status" value="1"/>
</dbReference>
<protein>
    <recommendedName>
        <fullName evidence="3">M23ase beta-sheet core domain-containing protein</fullName>
    </recommendedName>
</protein>
<evidence type="ECO:0000313" key="5">
    <source>
        <dbReference type="Proteomes" id="UP000184731"/>
    </source>
</evidence>
<reference evidence="4 5" key="1">
    <citation type="submission" date="2016-10" db="EMBL/GenBank/DDBJ databases">
        <title>Silvanigrella aquatica sp. nov., isolated from a freshwater lake located in the Black Forest, Germany, description of Silvanigrellaceae fam. nov., Silvanigrellales ord. nov., reclassification of the order Bdellovibrionales in the class Oligoflexia, reclassification of the families Bacteriovoracaceae and Halobacteriovoraceae in the new order Bacteriovoracales ord. nov., and reclassification of the family Pseudobacteriovoracaceae in the order Oligoflexiales.</title>
        <authorList>
            <person name="Hahn M.W."/>
            <person name="Schmidt J."/>
            <person name="Koll U."/>
            <person name="Rohde M."/>
            <person name="Verbag S."/>
            <person name="Pitt A."/>
            <person name="Nakai R."/>
            <person name="Naganuma T."/>
            <person name="Lang E."/>
        </authorList>
    </citation>
    <scope>NUCLEOTIDE SEQUENCE [LARGE SCALE GENOMIC DNA]</scope>
    <source>
        <strain evidence="4 5">MWH-Nonnen-W8red</strain>
    </source>
</reference>